<keyword evidence="1" id="KW-0812">Transmembrane</keyword>
<gene>
    <name evidence="2" type="ORF">Fcan01_16407</name>
</gene>
<sequence length="208" mass="24355">MNFPWKATTPLEVCRLVQHLYGTHYTFRYKLAYQFVYRKGILHYEKVAMKYPILKFIPSLISVCIVTFSAVSIYCLHTEDDQLLGDLRFWVWICLIVMGALSFYGHLIVILDKGDLYLQLWEQTIEFDRHARNEFEIQSGLSSSDLLKSSQIRIVSILLSSYLQALYVFNPLGLLIVMYYEFDVTSYIFRSVVHPLLNTGRMTSFAKF</sequence>
<reference evidence="2 3" key="1">
    <citation type="submission" date="2015-12" db="EMBL/GenBank/DDBJ databases">
        <title>The genome of Folsomia candida.</title>
        <authorList>
            <person name="Faddeeva A."/>
            <person name="Derks M.F."/>
            <person name="Anvar Y."/>
            <person name="Smit S."/>
            <person name="Van Straalen N."/>
            <person name="Roelofs D."/>
        </authorList>
    </citation>
    <scope>NUCLEOTIDE SEQUENCE [LARGE SCALE GENOMIC DNA]</scope>
    <source>
        <strain evidence="2 3">VU population</strain>
        <tissue evidence="2">Whole body</tissue>
    </source>
</reference>
<feature type="transmembrane region" description="Helical" evidence="1">
    <location>
        <begin position="56"/>
        <end position="77"/>
    </location>
</feature>
<keyword evidence="1" id="KW-0472">Membrane</keyword>
<name>A0A226DWI1_FOLCA</name>
<keyword evidence="1" id="KW-1133">Transmembrane helix</keyword>
<feature type="transmembrane region" description="Helical" evidence="1">
    <location>
        <begin position="89"/>
        <end position="111"/>
    </location>
</feature>
<evidence type="ECO:0000313" key="2">
    <source>
        <dbReference type="EMBL" id="OXA49051.1"/>
    </source>
</evidence>
<dbReference type="Proteomes" id="UP000198287">
    <property type="component" value="Unassembled WGS sequence"/>
</dbReference>
<organism evidence="2 3">
    <name type="scientific">Folsomia candida</name>
    <name type="common">Springtail</name>
    <dbReference type="NCBI Taxonomy" id="158441"/>
    <lineage>
        <taxon>Eukaryota</taxon>
        <taxon>Metazoa</taxon>
        <taxon>Ecdysozoa</taxon>
        <taxon>Arthropoda</taxon>
        <taxon>Hexapoda</taxon>
        <taxon>Collembola</taxon>
        <taxon>Entomobryomorpha</taxon>
        <taxon>Isotomoidea</taxon>
        <taxon>Isotomidae</taxon>
        <taxon>Proisotominae</taxon>
        <taxon>Folsomia</taxon>
    </lineage>
</organism>
<dbReference type="EMBL" id="LNIX01000011">
    <property type="protein sequence ID" value="OXA49051.1"/>
    <property type="molecule type" value="Genomic_DNA"/>
</dbReference>
<accession>A0A226DWI1</accession>
<keyword evidence="3" id="KW-1185">Reference proteome</keyword>
<evidence type="ECO:0000256" key="1">
    <source>
        <dbReference type="SAM" id="Phobius"/>
    </source>
</evidence>
<feature type="transmembrane region" description="Helical" evidence="1">
    <location>
        <begin position="154"/>
        <end position="180"/>
    </location>
</feature>
<comment type="caution">
    <text evidence="2">The sequence shown here is derived from an EMBL/GenBank/DDBJ whole genome shotgun (WGS) entry which is preliminary data.</text>
</comment>
<dbReference type="AlphaFoldDB" id="A0A226DWI1"/>
<protein>
    <submittedName>
        <fullName evidence="2">Uncharacterized protein</fullName>
    </submittedName>
</protein>
<evidence type="ECO:0000313" key="3">
    <source>
        <dbReference type="Proteomes" id="UP000198287"/>
    </source>
</evidence>
<proteinExistence type="predicted"/>